<sequence>MTIHGPLTSMALGRSPYDDVVMGEGEGDPRAPLQMYDERARPVNPETRRINRDIIRSHNEVMQVIGVVEPEESKEEVVAERLRRVEHAQHDNRLGRRFNVDWRICELAGVWGLGGIRQRIFLYKEYSHVPFWQPLPHESGRPWAARLFLDGLPAFVASTALDFSYFVGLSNKSAVLRWGCSYVQTMLKIWLFLRRTDLLPATASYLFPNWKYFVPFTDASVVPPCPPPTTLCPIAVSSWLGRVALGIAPVVAFWSVECLLHQLRNVLHEEIYDVLPHPSSLGQPTAPNHEFVLQNATSNPEDPVQSLAQSGPVPLAHNAEAVPVRVPSGVPAGQAIGDGGDWEVPQLAEANTDDGPDAMPVEGNGTNSHTRSNGSTRSDGRRPSSRPQNPRNADADEFTDDDEETEVVSATLISFDVENSPENIDPNDSNIPPGVWSAELRPNPGNDSQSVGTGRDGEAPRRPPRLYRSNELTQLPANLAARLFARRMVSLCFAPLEASALREVGLLWCRSKGLSTASLWEPTWFWPFTFRGGGRRVESALGLWATKGTIMNFLGVEVIHLLLDFAIWTGMSLYSTTFVMSSSEWDKQDKERQERRQQQERLDAAAGAPDTHADLRTAPGASSRGSNRARNGPTR</sequence>
<reference evidence="2 3" key="1">
    <citation type="submission" date="2015-09" db="EMBL/GenBank/DDBJ databases">
        <title>Host preference determinants of Valsa canker pathogens revealed by comparative genomics.</title>
        <authorList>
            <person name="Yin Z."/>
            <person name="Huang L."/>
        </authorList>
    </citation>
    <scope>NUCLEOTIDE SEQUENCE [LARGE SCALE GENOMIC DNA]</scope>
    <source>
        <strain evidence="2 3">YSFL</strain>
    </source>
</reference>
<feature type="region of interest" description="Disordered" evidence="1">
    <location>
        <begin position="327"/>
        <end position="466"/>
    </location>
</feature>
<dbReference type="STRING" id="252740.A0A423WHV6"/>
<accession>A0A423WHV6</accession>
<feature type="compositionally biased region" description="Polar residues" evidence="1">
    <location>
        <begin position="420"/>
        <end position="430"/>
    </location>
</feature>
<proteinExistence type="predicted"/>
<dbReference type="EMBL" id="LJZO01000004">
    <property type="protein sequence ID" value="ROW02931.1"/>
    <property type="molecule type" value="Genomic_DNA"/>
</dbReference>
<name>A0A423WHV6_CYTCH</name>
<evidence type="ECO:0000313" key="3">
    <source>
        <dbReference type="Proteomes" id="UP000284375"/>
    </source>
</evidence>
<feature type="compositionally biased region" description="Basic and acidic residues" evidence="1">
    <location>
        <begin position="585"/>
        <end position="603"/>
    </location>
</feature>
<protein>
    <submittedName>
        <fullName evidence="2">Uncharacterized protein</fullName>
    </submittedName>
</protein>
<feature type="compositionally biased region" description="Polar residues" evidence="1">
    <location>
        <begin position="623"/>
        <end position="635"/>
    </location>
</feature>
<feature type="compositionally biased region" description="Acidic residues" evidence="1">
    <location>
        <begin position="395"/>
        <end position="406"/>
    </location>
</feature>
<evidence type="ECO:0000313" key="2">
    <source>
        <dbReference type="EMBL" id="ROW02931.1"/>
    </source>
</evidence>
<gene>
    <name evidence="2" type="ORF">VSDG_01961</name>
</gene>
<feature type="region of interest" description="Disordered" evidence="1">
    <location>
        <begin position="585"/>
        <end position="635"/>
    </location>
</feature>
<comment type="caution">
    <text evidence="2">The sequence shown here is derived from an EMBL/GenBank/DDBJ whole genome shotgun (WGS) entry which is preliminary data.</text>
</comment>
<evidence type="ECO:0000256" key="1">
    <source>
        <dbReference type="SAM" id="MobiDB-lite"/>
    </source>
</evidence>
<organism evidence="2 3">
    <name type="scientific">Cytospora chrysosperma</name>
    <name type="common">Cytospora canker fungus</name>
    <name type="synonym">Sphaeria chrysosperma</name>
    <dbReference type="NCBI Taxonomy" id="252740"/>
    <lineage>
        <taxon>Eukaryota</taxon>
        <taxon>Fungi</taxon>
        <taxon>Dikarya</taxon>
        <taxon>Ascomycota</taxon>
        <taxon>Pezizomycotina</taxon>
        <taxon>Sordariomycetes</taxon>
        <taxon>Sordariomycetidae</taxon>
        <taxon>Diaporthales</taxon>
        <taxon>Cytosporaceae</taxon>
        <taxon>Cytospora</taxon>
    </lineage>
</organism>
<dbReference type="AlphaFoldDB" id="A0A423WHV6"/>
<keyword evidence="3" id="KW-1185">Reference proteome</keyword>
<dbReference type="OrthoDB" id="5383784at2759"/>
<feature type="compositionally biased region" description="Polar residues" evidence="1">
    <location>
        <begin position="364"/>
        <end position="377"/>
    </location>
</feature>
<dbReference type="Proteomes" id="UP000284375">
    <property type="component" value="Unassembled WGS sequence"/>
</dbReference>